<evidence type="ECO:0000256" key="1">
    <source>
        <dbReference type="SAM" id="MobiDB-lite"/>
    </source>
</evidence>
<feature type="region of interest" description="Disordered" evidence="1">
    <location>
        <begin position="46"/>
        <end position="70"/>
    </location>
</feature>
<proteinExistence type="predicted"/>
<dbReference type="Proteomes" id="UP000075880">
    <property type="component" value="Unassembled WGS sequence"/>
</dbReference>
<organism evidence="2 3">
    <name type="scientific">Anopheles atroparvus</name>
    <name type="common">European mosquito</name>
    <dbReference type="NCBI Taxonomy" id="41427"/>
    <lineage>
        <taxon>Eukaryota</taxon>
        <taxon>Metazoa</taxon>
        <taxon>Ecdysozoa</taxon>
        <taxon>Arthropoda</taxon>
        <taxon>Hexapoda</taxon>
        <taxon>Insecta</taxon>
        <taxon>Pterygota</taxon>
        <taxon>Neoptera</taxon>
        <taxon>Endopterygota</taxon>
        <taxon>Diptera</taxon>
        <taxon>Nematocera</taxon>
        <taxon>Culicoidea</taxon>
        <taxon>Culicidae</taxon>
        <taxon>Anophelinae</taxon>
        <taxon>Anopheles</taxon>
    </lineage>
</organism>
<accession>A0AAG5CZ72</accession>
<evidence type="ECO:0000313" key="3">
    <source>
        <dbReference type="Proteomes" id="UP000075880"/>
    </source>
</evidence>
<evidence type="ECO:0000313" key="2">
    <source>
        <dbReference type="EnsemblMetazoa" id="ENSAATROPP003693"/>
    </source>
</evidence>
<dbReference type="EnsemblMetazoa" id="ENSAATROPT003847">
    <property type="protein sequence ID" value="ENSAATROPP003693"/>
    <property type="gene ID" value="ENSAATROPG003041"/>
</dbReference>
<keyword evidence="3" id="KW-1185">Reference proteome</keyword>
<sequence>MRAHVKWMKVRPFMSSHMCVNVYNVSLRISEAEERINKNHCLDEIPHKTRANHAHKHTKPLRVRSQAEPD</sequence>
<reference evidence="2" key="1">
    <citation type="submission" date="2024-04" db="UniProtKB">
        <authorList>
            <consortium name="EnsemblMetazoa"/>
        </authorList>
    </citation>
    <scope>IDENTIFICATION</scope>
    <source>
        <strain evidence="2">EBRO</strain>
    </source>
</reference>
<protein>
    <submittedName>
        <fullName evidence="2">Uncharacterized protein</fullName>
    </submittedName>
</protein>
<feature type="compositionally biased region" description="Basic residues" evidence="1">
    <location>
        <begin position="48"/>
        <end position="62"/>
    </location>
</feature>
<name>A0AAG5CZ72_ANOAO</name>
<dbReference type="AlphaFoldDB" id="A0AAG5CZ72"/>